<keyword evidence="5" id="KW-0687">Ribonucleoprotein</keyword>
<sequence length="400" mass="45479">MATGDGSTLEGCLQFLKTNTAHPEQFLSVQDALGSDFISLTKTLYDLHKCNEPAYFKGSPLGKLVTENFDEEQIWQELELQNNPLLTFAEQAVEQALTDDTITFLEEEDEDEEEDEEEEKKDVDEEKTDDLDVALEQDESEEETHQRLKPSEEEDLSGEDSDLDFDVDKFEKQSKQKQPAGKLAKPKSKGFASAVDDRFFKLSDMEAFLDDMDKREGKESHGQEVNYFRDLSSDEDEGLIFDKPAEDTKQKKKKSSRDMKYKDFFDPVEEQTAHKYPDEENELESNDDSELFGEEDGDELEEEGDMNEEDSEMEEYVFVSVEDEMGDSLRNGSRKVTFDLPDDSEGEDVEDILGGKAKDGPKPENKSTFEKRQEKVCLMLVAVLLMHATGVPRFTGLGGL</sequence>
<organism evidence="8 9">
    <name type="scientific">Danionella cerebrum</name>
    <dbReference type="NCBI Taxonomy" id="2873325"/>
    <lineage>
        <taxon>Eukaryota</taxon>
        <taxon>Metazoa</taxon>
        <taxon>Chordata</taxon>
        <taxon>Craniata</taxon>
        <taxon>Vertebrata</taxon>
        <taxon>Euteleostomi</taxon>
        <taxon>Actinopterygii</taxon>
        <taxon>Neopterygii</taxon>
        <taxon>Teleostei</taxon>
        <taxon>Ostariophysi</taxon>
        <taxon>Cypriniformes</taxon>
        <taxon>Danionidae</taxon>
        <taxon>Danioninae</taxon>
        <taxon>Danionella</taxon>
    </lineage>
</organism>
<feature type="compositionally biased region" description="Acidic residues" evidence="7">
    <location>
        <begin position="279"/>
        <end position="311"/>
    </location>
</feature>
<dbReference type="OrthoDB" id="445326at2759"/>
<feature type="compositionally biased region" description="Acidic residues" evidence="7">
    <location>
        <begin position="105"/>
        <end position="142"/>
    </location>
</feature>
<dbReference type="Pfam" id="PF04006">
    <property type="entry name" value="Mpp10"/>
    <property type="match status" value="1"/>
</dbReference>
<feature type="compositionally biased region" description="Basic and acidic residues" evidence="7">
    <location>
        <begin position="213"/>
        <end position="222"/>
    </location>
</feature>
<feature type="compositionally biased region" description="Basic and acidic residues" evidence="7">
    <location>
        <begin position="356"/>
        <end position="371"/>
    </location>
</feature>
<dbReference type="PANTHER" id="PTHR17039">
    <property type="entry name" value="U3 SMALL NUCLEOLAR RIBONUCLEOPROTEIN PROTEIN MPP10"/>
    <property type="match status" value="1"/>
</dbReference>
<dbReference type="GO" id="GO:0032040">
    <property type="term" value="C:small-subunit processome"/>
    <property type="evidence" value="ECO:0007669"/>
    <property type="project" value="TreeGrafter"/>
</dbReference>
<feature type="region of interest" description="Disordered" evidence="7">
    <location>
        <begin position="105"/>
        <end position="191"/>
    </location>
</feature>
<keyword evidence="2" id="KW-0690">Ribosome biogenesis</keyword>
<feature type="region of interest" description="Disordered" evidence="7">
    <location>
        <begin position="213"/>
        <end position="311"/>
    </location>
</feature>
<evidence type="ECO:0000256" key="6">
    <source>
        <dbReference type="ARBA" id="ARBA00029455"/>
    </source>
</evidence>
<dbReference type="InterPro" id="IPR012173">
    <property type="entry name" value="Mpp10"/>
</dbReference>
<gene>
    <name evidence="8" type="ORF">DNTS_014303</name>
</gene>
<evidence type="ECO:0000313" key="9">
    <source>
        <dbReference type="Proteomes" id="UP000316079"/>
    </source>
</evidence>
<name>A0A553RN66_9TELE</name>
<proteinExistence type="inferred from homology"/>
<dbReference type="AlphaFoldDB" id="A0A553RN66"/>
<dbReference type="GO" id="GO:0005732">
    <property type="term" value="C:sno(s)RNA-containing ribonucleoprotein complex"/>
    <property type="evidence" value="ECO:0007669"/>
    <property type="project" value="InterPro"/>
</dbReference>
<keyword evidence="3" id="KW-0698">rRNA processing</keyword>
<feature type="compositionally biased region" description="Acidic residues" evidence="7">
    <location>
        <begin position="340"/>
        <end position="351"/>
    </location>
</feature>
<reference evidence="8 9" key="1">
    <citation type="journal article" date="2019" name="Sci. Data">
        <title>Hybrid genome assembly and annotation of Danionella translucida.</title>
        <authorList>
            <person name="Kadobianskyi M."/>
            <person name="Schulze L."/>
            <person name="Schuelke M."/>
            <person name="Judkewitz B."/>
        </authorList>
    </citation>
    <scope>NUCLEOTIDE SEQUENCE [LARGE SCALE GENOMIC DNA]</scope>
    <source>
        <strain evidence="8 9">Bolton</strain>
    </source>
</reference>
<keyword evidence="9" id="KW-1185">Reference proteome</keyword>
<accession>A0A553RN66</accession>
<evidence type="ECO:0000313" key="8">
    <source>
        <dbReference type="EMBL" id="TRZ03615.1"/>
    </source>
</evidence>
<feature type="region of interest" description="Disordered" evidence="7">
    <location>
        <begin position="328"/>
        <end position="371"/>
    </location>
</feature>
<evidence type="ECO:0000256" key="2">
    <source>
        <dbReference type="ARBA" id="ARBA00022517"/>
    </source>
</evidence>
<feature type="compositionally biased region" description="Basic and acidic residues" evidence="7">
    <location>
        <begin position="256"/>
        <end position="278"/>
    </location>
</feature>
<dbReference type="EMBL" id="SRMA01004993">
    <property type="protein sequence ID" value="TRZ03615.1"/>
    <property type="molecule type" value="Genomic_DNA"/>
</dbReference>
<dbReference type="Proteomes" id="UP000316079">
    <property type="component" value="Unassembled WGS sequence"/>
</dbReference>
<protein>
    <submittedName>
        <fullName evidence="8">Uncharacterized protein</fullName>
    </submittedName>
</protein>
<keyword evidence="4" id="KW-0539">Nucleus</keyword>
<evidence type="ECO:0000256" key="5">
    <source>
        <dbReference type="ARBA" id="ARBA00023274"/>
    </source>
</evidence>
<evidence type="ECO:0000256" key="4">
    <source>
        <dbReference type="ARBA" id="ARBA00023242"/>
    </source>
</evidence>
<feature type="compositionally biased region" description="Acidic residues" evidence="7">
    <location>
        <begin position="152"/>
        <end position="165"/>
    </location>
</feature>
<dbReference type="PANTHER" id="PTHR17039:SF0">
    <property type="entry name" value="U3 SMALL NUCLEOLAR RIBONUCLEOPROTEIN PROTEIN MPP10"/>
    <property type="match status" value="1"/>
</dbReference>
<dbReference type="GO" id="GO:0006364">
    <property type="term" value="P:rRNA processing"/>
    <property type="evidence" value="ECO:0007669"/>
    <property type="project" value="UniProtKB-KW"/>
</dbReference>
<comment type="similarity">
    <text evidence="6">Belongs to the MPP10 family.</text>
</comment>
<evidence type="ECO:0000256" key="1">
    <source>
        <dbReference type="ARBA" id="ARBA00004604"/>
    </source>
</evidence>
<comment type="caution">
    <text evidence="8">The sequence shown here is derived from an EMBL/GenBank/DDBJ whole genome shotgun (WGS) entry which is preliminary data.</text>
</comment>
<evidence type="ECO:0000256" key="7">
    <source>
        <dbReference type="SAM" id="MobiDB-lite"/>
    </source>
</evidence>
<comment type="subcellular location">
    <subcellularLocation>
        <location evidence="1">Nucleus</location>
        <location evidence="1">Nucleolus</location>
    </subcellularLocation>
</comment>
<dbReference type="STRING" id="623744.A0A553RN66"/>
<dbReference type="GO" id="GO:0034457">
    <property type="term" value="C:Mpp10 complex"/>
    <property type="evidence" value="ECO:0007669"/>
    <property type="project" value="InterPro"/>
</dbReference>
<evidence type="ECO:0000256" key="3">
    <source>
        <dbReference type="ARBA" id="ARBA00022552"/>
    </source>
</evidence>